<dbReference type="AlphaFoldDB" id="A0A397U0B6"/>
<evidence type="ECO:0000313" key="3">
    <source>
        <dbReference type="EMBL" id="RIB03630.1"/>
    </source>
</evidence>
<dbReference type="EMBL" id="QKWP01002357">
    <property type="protein sequence ID" value="RIB03630.1"/>
    <property type="molecule type" value="Genomic_DNA"/>
</dbReference>
<dbReference type="OrthoDB" id="2289918at2759"/>
<dbReference type="Pfam" id="PF13919">
    <property type="entry name" value="ASXH"/>
    <property type="match status" value="1"/>
</dbReference>
<feature type="domain" description="ASX DEUBAD" evidence="2">
    <location>
        <begin position="167"/>
        <end position="323"/>
    </location>
</feature>
<organism evidence="3 4">
    <name type="scientific">Gigaspora rosea</name>
    <dbReference type="NCBI Taxonomy" id="44941"/>
    <lineage>
        <taxon>Eukaryota</taxon>
        <taxon>Fungi</taxon>
        <taxon>Fungi incertae sedis</taxon>
        <taxon>Mucoromycota</taxon>
        <taxon>Glomeromycotina</taxon>
        <taxon>Glomeromycetes</taxon>
        <taxon>Diversisporales</taxon>
        <taxon>Gigasporaceae</taxon>
        <taxon>Gigaspora</taxon>
    </lineage>
</organism>
<comment type="caution">
    <text evidence="3">The sequence shown here is derived from an EMBL/GenBank/DDBJ whole genome shotgun (WGS) entry which is preliminary data.</text>
</comment>
<proteinExistence type="predicted"/>
<dbReference type="InterPro" id="IPR028020">
    <property type="entry name" value="ASX_DEUBAD_dom"/>
</dbReference>
<evidence type="ECO:0000256" key="1">
    <source>
        <dbReference type="SAM" id="MobiDB-lite"/>
    </source>
</evidence>
<evidence type="ECO:0000259" key="2">
    <source>
        <dbReference type="Pfam" id="PF13919"/>
    </source>
</evidence>
<gene>
    <name evidence="3" type="ORF">C2G38_2049108</name>
</gene>
<dbReference type="STRING" id="44941.A0A397U0B6"/>
<name>A0A397U0B6_9GLOM</name>
<reference evidence="3 4" key="1">
    <citation type="submission" date="2018-06" db="EMBL/GenBank/DDBJ databases">
        <title>Comparative genomics reveals the genomic features of Rhizophagus irregularis, R. cerebriforme, R. diaphanum and Gigaspora rosea, and their symbiotic lifestyle signature.</title>
        <authorList>
            <person name="Morin E."/>
            <person name="San Clemente H."/>
            <person name="Chen E.C.H."/>
            <person name="De La Providencia I."/>
            <person name="Hainaut M."/>
            <person name="Kuo A."/>
            <person name="Kohler A."/>
            <person name="Murat C."/>
            <person name="Tang N."/>
            <person name="Roy S."/>
            <person name="Loubradou J."/>
            <person name="Henrissat B."/>
            <person name="Grigoriev I.V."/>
            <person name="Corradi N."/>
            <person name="Roux C."/>
            <person name="Martin F.M."/>
        </authorList>
    </citation>
    <scope>NUCLEOTIDE SEQUENCE [LARGE SCALE GENOMIC DNA]</scope>
    <source>
        <strain evidence="3 4">DAOM 194757</strain>
    </source>
</reference>
<dbReference type="Proteomes" id="UP000266673">
    <property type="component" value="Unassembled WGS sequence"/>
</dbReference>
<feature type="compositionally biased region" description="Basic and acidic residues" evidence="1">
    <location>
        <begin position="27"/>
        <end position="38"/>
    </location>
</feature>
<feature type="compositionally biased region" description="Polar residues" evidence="1">
    <location>
        <begin position="43"/>
        <end position="56"/>
    </location>
</feature>
<sequence length="459" mass="52553">MPPRKGKSAAKNDSAASGTVRSIEAPENPRIKRPRREDDTEAATISESPTHKQTSAHNEKERAIGEQQTDDSGFMEISTVSDQVQPIKNIGMEDASSGEKSNLDSSLHIAQESSHSVRSEPNDDTDPVIQKRWETIKERLFEIPKLSKPPYKDYQEKIVVRRPWMKKKDIDYLQKLLTDPNSPLGHKYIKHIINHNVYSEFTDEQKTRLMNLLPRSDLVPIASDAGEPIDTPRIERERQAQGLKLYEAGISGTVTEIDPHKVVPRFDFWLSDAFKDSRWWFQLSVKYGYFTKLGVDSQWTNLEKFKTEVPDVWKNDAYEQDWGIGIWGKMGNKQIAGDSAQISLPDMAKALIIRVDDTLKYKRQFKNIGVTVTMDLKVIAVDKTNGNLTIRIEKGKQNKTINDISNPTRLEHELLDFDGRVPKKSRPNGNAFKNFSIVRSPEYIPSLFEVRKEYWAKNQ</sequence>
<feature type="region of interest" description="Disordered" evidence="1">
    <location>
        <begin position="1"/>
        <end position="73"/>
    </location>
</feature>
<evidence type="ECO:0000313" key="4">
    <source>
        <dbReference type="Proteomes" id="UP000266673"/>
    </source>
</evidence>
<feature type="region of interest" description="Disordered" evidence="1">
    <location>
        <begin position="93"/>
        <end position="126"/>
    </location>
</feature>
<protein>
    <recommendedName>
        <fullName evidence="2">ASX DEUBAD domain-containing protein</fullName>
    </recommendedName>
</protein>
<accession>A0A397U0B6</accession>
<keyword evidence="4" id="KW-1185">Reference proteome</keyword>